<comment type="caution">
    <text evidence="1">The sequence shown here is derived from an EMBL/GenBank/DDBJ whole genome shotgun (WGS) entry which is preliminary data.</text>
</comment>
<dbReference type="Pfam" id="PF13565">
    <property type="entry name" value="HTH_32"/>
    <property type="match status" value="1"/>
</dbReference>
<proteinExistence type="predicted"/>
<reference evidence="1 2" key="1">
    <citation type="submission" date="2020-10" db="EMBL/GenBank/DDBJ databases">
        <authorList>
            <person name="Castelo-Branco R."/>
            <person name="Eusebio N."/>
            <person name="Adriana R."/>
            <person name="Vieira A."/>
            <person name="Brugerolle De Fraissinette N."/>
            <person name="Rezende De Castro R."/>
            <person name="Schneider M.P."/>
            <person name="Vasconcelos V."/>
            <person name="Leao P.N."/>
        </authorList>
    </citation>
    <scope>NUCLEOTIDE SEQUENCE [LARGE SCALE GENOMIC DNA]</scope>
    <source>
        <strain evidence="1 2">LEGE 06123</strain>
    </source>
</reference>
<sequence length="102" mass="11353">MEKIQALYWFQTGQIKTVTGIATALGKNRITIHRWWSKYQAGGIRALLGEQKLLPGRKPAIGAEVAEKLASRLAQEKGFKTYEQIQSWLASECGVKASYSVV</sequence>
<organism evidence="1 2">
    <name type="scientific">Gloeocapsopsis crepidinum LEGE 06123</name>
    <dbReference type="NCBI Taxonomy" id="588587"/>
    <lineage>
        <taxon>Bacteria</taxon>
        <taxon>Bacillati</taxon>
        <taxon>Cyanobacteriota</taxon>
        <taxon>Cyanophyceae</taxon>
        <taxon>Oscillatoriophycideae</taxon>
        <taxon>Chroococcales</taxon>
        <taxon>Chroococcaceae</taxon>
        <taxon>Gloeocapsopsis</taxon>
    </lineage>
</organism>
<gene>
    <name evidence="1" type="ORF">IQ230_20375</name>
</gene>
<dbReference type="EMBL" id="JADEWN010000061">
    <property type="protein sequence ID" value="MBE9192664.1"/>
    <property type="molecule type" value="Genomic_DNA"/>
</dbReference>
<dbReference type="SUPFAM" id="SSF46689">
    <property type="entry name" value="Homeodomain-like"/>
    <property type="match status" value="1"/>
</dbReference>
<dbReference type="InterPro" id="IPR009057">
    <property type="entry name" value="Homeodomain-like_sf"/>
</dbReference>
<accession>A0ABR9UWJ0</accession>
<name>A0ABR9UWJ0_9CHRO</name>
<dbReference type="Proteomes" id="UP000651156">
    <property type="component" value="Unassembled WGS sequence"/>
</dbReference>
<evidence type="ECO:0000313" key="2">
    <source>
        <dbReference type="Proteomes" id="UP000651156"/>
    </source>
</evidence>
<protein>
    <submittedName>
        <fullName evidence="1">Helix-turn-helix domain-containing protein</fullName>
    </submittedName>
</protein>
<keyword evidence="2" id="KW-1185">Reference proteome</keyword>
<evidence type="ECO:0000313" key="1">
    <source>
        <dbReference type="EMBL" id="MBE9192664.1"/>
    </source>
</evidence>
<dbReference type="RefSeq" id="WP_193934081.1">
    <property type="nucleotide sequence ID" value="NZ_CAWPMZ010000098.1"/>
</dbReference>